<protein>
    <recommendedName>
        <fullName evidence="2">Partial AB-hydrolase lipase domain-containing protein</fullName>
    </recommendedName>
</protein>
<dbReference type="Gene3D" id="3.40.50.1820">
    <property type="entry name" value="alpha/beta hydrolase"/>
    <property type="match status" value="2"/>
</dbReference>
<evidence type="ECO:0000313" key="3">
    <source>
        <dbReference type="EMBL" id="KAH0623587.1"/>
    </source>
</evidence>
<evidence type="ECO:0000259" key="2">
    <source>
        <dbReference type="Pfam" id="PF04083"/>
    </source>
</evidence>
<proteinExistence type="predicted"/>
<accession>A0ABQ7T1V2</accession>
<dbReference type="PANTHER" id="PTHR11005">
    <property type="entry name" value="LYSOSOMAL ACID LIPASE-RELATED"/>
    <property type="match status" value="1"/>
</dbReference>
<dbReference type="Pfam" id="PF04083">
    <property type="entry name" value="Abhydro_lipase"/>
    <property type="match status" value="1"/>
</dbReference>
<dbReference type="EMBL" id="JAIPUX010001880">
    <property type="protein sequence ID" value="KAH0623587.1"/>
    <property type="molecule type" value="Genomic_DNA"/>
</dbReference>
<keyword evidence="1" id="KW-1133">Transmembrane helix</keyword>
<organism evidence="3 4">
    <name type="scientific">Phrynosoma platyrhinos</name>
    <name type="common">Desert horned lizard</name>
    <dbReference type="NCBI Taxonomy" id="52577"/>
    <lineage>
        <taxon>Eukaryota</taxon>
        <taxon>Metazoa</taxon>
        <taxon>Chordata</taxon>
        <taxon>Craniata</taxon>
        <taxon>Vertebrata</taxon>
        <taxon>Euteleostomi</taxon>
        <taxon>Lepidosauria</taxon>
        <taxon>Squamata</taxon>
        <taxon>Bifurcata</taxon>
        <taxon>Unidentata</taxon>
        <taxon>Episquamata</taxon>
        <taxon>Toxicofera</taxon>
        <taxon>Iguania</taxon>
        <taxon>Phrynosomatidae</taxon>
        <taxon>Phrynosomatinae</taxon>
        <taxon>Phrynosoma</taxon>
    </lineage>
</organism>
<comment type="caution">
    <text evidence="3">The sequence shown here is derived from an EMBL/GenBank/DDBJ whole genome shotgun (WGS) entry which is preliminary data.</text>
</comment>
<sequence>MNKRLWKIHHIRSVRVFMEEIVHDLMNGELKSSYAYEDKDLKSSCSMENNLYAMRMKMWIFIIAACLWQGIISLRGSYAPKEPGSKFTVDPECFLNVSEIIRYHGYPSEEHHIETEDGYILTVFRIPHGRYNEANKGSRPTVFLQHAVLGDASHWISNEPNNSLGFILADAGYDVWLGNSRGNTYSSKHKTLKTHERKFWEFSIKRECLDGADALDAKIRSPDLVIVGETEPSFDGFYLSAFIFHEMGYYDIPAVIDVILKKTAQDQLYFVGHSEGSAVGPKKGQSHMLSCCLPGMTVLPLLSDCTLKERIVPPSQVSFVAFSTWPKLTERIKVFFALAPVTTVTFAITPFTKLAQLSETMFRIHNSKLFRAYDYGSAEKNKKKYNQTVPSIYKIEDIKIPIAFWTGGHDFFVDSRDVAMLSSRISNIIYEKHIPEWQHLDFIWGLDAPEKMYMDIIEIMKTYP</sequence>
<feature type="domain" description="Partial AB-hydrolase lipase" evidence="2">
    <location>
        <begin position="97"/>
        <end position="158"/>
    </location>
</feature>
<feature type="transmembrane region" description="Helical" evidence="1">
    <location>
        <begin position="58"/>
        <end position="78"/>
    </location>
</feature>
<keyword evidence="1" id="KW-0472">Membrane</keyword>
<evidence type="ECO:0000256" key="1">
    <source>
        <dbReference type="SAM" id="Phobius"/>
    </source>
</evidence>
<keyword evidence="4" id="KW-1185">Reference proteome</keyword>
<name>A0ABQ7T1V2_PHRPL</name>
<gene>
    <name evidence="3" type="ORF">JD844_006504</name>
</gene>
<dbReference type="InterPro" id="IPR006693">
    <property type="entry name" value="AB_hydrolase_lipase"/>
</dbReference>
<evidence type="ECO:0000313" key="4">
    <source>
        <dbReference type="Proteomes" id="UP000826234"/>
    </source>
</evidence>
<dbReference type="Proteomes" id="UP000826234">
    <property type="component" value="Unassembled WGS sequence"/>
</dbReference>
<reference evidence="3 4" key="1">
    <citation type="journal article" date="2022" name="Gigascience">
        <title>A chromosome-level genome assembly and annotation of the desert horned lizard, Phrynosoma platyrhinos, provides insight into chromosomal rearrangements among reptiles.</title>
        <authorList>
            <person name="Koochekian N."/>
            <person name="Ascanio A."/>
            <person name="Farleigh K."/>
            <person name="Card D.C."/>
            <person name="Schield D.R."/>
            <person name="Castoe T.A."/>
            <person name="Jezkova T."/>
        </authorList>
    </citation>
    <scope>NUCLEOTIDE SEQUENCE [LARGE SCALE GENOMIC DNA]</scope>
    <source>
        <strain evidence="3">NK-2021</strain>
    </source>
</reference>
<dbReference type="SUPFAM" id="SSF53474">
    <property type="entry name" value="alpha/beta-Hydrolases"/>
    <property type="match status" value="1"/>
</dbReference>
<dbReference type="InterPro" id="IPR029058">
    <property type="entry name" value="AB_hydrolase_fold"/>
</dbReference>
<keyword evidence="1" id="KW-0812">Transmembrane</keyword>